<dbReference type="Proteomes" id="UP001634394">
    <property type="component" value="Unassembled WGS sequence"/>
</dbReference>
<reference evidence="1 2" key="1">
    <citation type="submission" date="2024-11" db="EMBL/GenBank/DDBJ databases">
        <title>Chromosome-level genome assembly of the freshwater bivalve Anodonta woodiana.</title>
        <authorList>
            <person name="Chen X."/>
        </authorList>
    </citation>
    <scope>NUCLEOTIDE SEQUENCE [LARGE SCALE GENOMIC DNA]</scope>
    <source>
        <strain evidence="1">MN2024</strain>
        <tissue evidence="1">Gills</tissue>
    </source>
</reference>
<evidence type="ECO:0000313" key="2">
    <source>
        <dbReference type="Proteomes" id="UP001634394"/>
    </source>
</evidence>
<gene>
    <name evidence="1" type="ORF">ACJMK2_022245</name>
</gene>
<protein>
    <submittedName>
        <fullName evidence="1">Uncharacterized protein</fullName>
    </submittedName>
</protein>
<name>A0ABD3TJ74_SINWO</name>
<evidence type="ECO:0000313" key="1">
    <source>
        <dbReference type="EMBL" id="KAL3836832.1"/>
    </source>
</evidence>
<keyword evidence="2" id="KW-1185">Reference proteome</keyword>
<feature type="non-terminal residue" evidence="1">
    <location>
        <position position="53"/>
    </location>
</feature>
<dbReference type="EMBL" id="JBJQND010000018">
    <property type="protein sequence ID" value="KAL3836832.1"/>
    <property type="molecule type" value="Genomic_DNA"/>
</dbReference>
<sequence length="53" mass="6103">NGNLRIGDRSYDLEPVETEMTSRNFVSDLGDLGKQYVLKNQSHMLRGYSVRNK</sequence>
<dbReference type="AlphaFoldDB" id="A0ABD3TJ74"/>
<comment type="caution">
    <text evidence="1">The sequence shown here is derived from an EMBL/GenBank/DDBJ whole genome shotgun (WGS) entry which is preliminary data.</text>
</comment>
<accession>A0ABD3TJ74</accession>
<feature type="non-terminal residue" evidence="1">
    <location>
        <position position="1"/>
    </location>
</feature>
<organism evidence="1 2">
    <name type="scientific">Sinanodonta woodiana</name>
    <name type="common">Chinese pond mussel</name>
    <name type="synonym">Anodonta woodiana</name>
    <dbReference type="NCBI Taxonomy" id="1069815"/>
    <lineage>
        <taxon>Eukaryota</taxon>
        <taxon>Metazoa</taxon>
        <taxon>Spiralia</taxon>
        <taxon>Lophotrochozoa</taxon>
        <taxon>Mollusca</taxon>
        <taxon>Bivalvia</taxon>
        <taxon>Autobranchia</taxon>
        <taxon>Heteroconchia</taxon>
        <taxon>Palaeoheterodonta</taxon>
        <taxon>Unionida</taxon>
        <taxon>Unionoidea</taxon>
        <taxon>Unionidae</taxon>
        <taxon>Unioninae</taxon>
        <taxon>Sinanodonta</taxon>
    </lineage>
</organism>
<proteinExistence type="predicted"/>